<organism evidence="2 3">
    <name type="scientific">Candidatus Desulfovibrio trichonymphae</name>
    <dbReference type="NCBI Taxonomy" id="1725232"/>
    <lineage>
        <taxon>Bacteria</taxon>
        <taxon>Pseudomonadati</taxon>
        <taxon>Thermodesulfobacteriota</taxon>
        <taxon>Desulfovibrionia</taxon>
        <taxon>Desulfovibrionales</taxon>
        <taxon>Desulfovibrionaceae</taxon>
        <taxon>Desulfovibrio</taxon>
    </lineage>
</organism>
<dbReference type="InterPro" id="IPR036163">
    <property type="entry name" value="HMA_dom_sf"/>
</dbReference>
<evidence type="ECO:0000313" key="2">
    <source>
        <dbReference type="EMBL" id="BAV92196.1"/>
    </source>
</evidence>
<dbReference type="Gene3D" id="3.30.70.100">
    <property type="match status" value="1"/>
</dbReference>
<dbReference type="RefSeq" id="WP_231941776.1">
    <property type="nucleotide sequence ID" value="NZ_AP017368.1"/>
</dbReference>
<dbReference type="GO" id="GO:0046872">
    <property type="term" value="F:metal ion binding"/>
    <property type="evidence" value="ECO:0007669"/>
    <property type="project" value="InterPro"/>
</dbReference>
<evidence type="ECO:0000313" key="3">
    <source>
        <dbReference type="Proteomes" id="UP000242645"/>
    </source>
</evidence>
<reference evidence="2 3" key="1">
    <citation type="journal article" date="2017" name="ISME J.">
        <title>Genome of 'Ca. Desulfovibrio trichonymphae', an H2-oxidizing bacterium in a tripartite symbiotic system within a protist cell in the termite gut.</title>
        <authorList>
            <person name="Kuwahara H."/>
            <person name="Yuki M."/>
            <person name="Izawa K."/>
            <person name="Ohkuma M."/>
            <person name="Hongoh Y."/>
        </authorList>
    </citation>
    <scope>NUCLEOTIDE SEQUENCE [LARGE SCALE GENOMIC DNA]</scope>
    <source>
        <strain evidence="2 3">Rs-N31</strain>
    </source>
</reference>
<dbReference type="InterPro" id="IPR006121">
    <property type="entry name" value="HMA_dom"/>
</dbReference>
<gene>
    <name evidence="2" type="primary">copZ</name>
    <name evidence="2" type="ORF">RSDT_0684</name>
</gene>
<evidence type="ECO:0000259" key="1">
    <source>
        <dbReference type="PROSITE" id="PS50846"/>
    </source>
</evidence>
<feature type="domain" description="HMA" evidence="1">
    <location>
        <begin position="1"/>
        <end position="65"/>
    </location>
</feature>
<accession>A0A1J1DWE5</accession>
<dbReference type="Pfam" id="PF00403">
    <property type="entry name" value="HMA"/>
    <property type="match status" value="1"/>
</dbReference>
<dbReference type="SUPFAM" id="SSF55008">
    <property type="entry name" value="HMA, heavy metal-associated domain"/>
    <property type="match status" value="1"/>
</dbReference>
<proteinExistence type="predicted"/>
<sequence length="65" mass="6872">MKKLNVTGMHCGRCKAAVEEAAGKVPGVRSPVADPAAGLLSYEESAPVDREELKKAIQDTGFDVE</sequence>
<dbReference type="EMBL" id="AP017368">
    <property type="protein sequence ID" value="BAV92196.1"/>
    <property type="molecule type" value="Genomic_DNA"/>
</dbReference>
<dbReference type="CDD" id="cd00371">
    <property type="entry name" value="HMA"/>
    <property type="match status" value="1"/>
</dbReference>
<dbReference type="Proteomes" id="UP000242645">
    <property type="component" value="Chromosome"/>
</dbReference>
<dbReference type="PROSITE" id="PS50846">
    <property type="entry name" value="HMA_2"/>
    <property type="match status" value="1"/>
</dbReference>
<name>A0A1J1DWE5_9BACT</name>
<protein>
    <submittedName>
        <fullName evidence="2">Copper chaperon</fullName>
    </submittedName>
</protein>
<dbReference type="KEGG" id="dtr:RSDT_0684"/>
<dbReference type="AlphaFoldDB" id="A0A1J1DWE5"/>
<keyword evidence="3" id="KW-1185">Reference proteome</keyword>